<evidence type="ECO:0000256" key="1">
    <source>
        <dbReference type="ARBA" id="ARBA00005652"/>
    </source>
</evidence>
<dbReference type="OrthoDB" id="1660156at2759"/>
<reference evidence="5 6" key="1">
    <citation type="submission" date="2019-05" db="EMBL/GenBank/DDBJ databases">
        <title>Mikania micrantha, genome provides insights into the molecular mechanism of rapid growth.</title>
        <authorList>
            <person name="Liu B."/>
        </authorList>
    </citation>
    <scope>NUCLEOTIDE SEQUENCE [LARGE SCALE GENOMIC DNA]</scope>
    <source>
        <strain evidence="5">NLD-2019</strain>
        <tissue evidence="5">Leaf</tissue>
    </source>
</reference>
<dbReference type="AlphaFoldDB" id="A0A5N6LU40"/>
<dbReference type="PANTHER" id="PTHR31352:SF58">
    <property type="entry name" value="BETA-AMYLASE 2, CHLOROPLASTIC"/>
    <property type="match status" value="1"/>
</dbReference>
<dbReference type="EC" id="3.2.1.2" evidence="4"/>
<dbReference type="InterPro" id="IPR001554">
    <property type="entry name" value="Glyco_hydro_14"/>
</dbReference>
<gene>
    <name evidence="5" type="ORF">E3N88_38468</name>
</gene>
<dbReference type="Proteomes" id="UP000326396">
    <property type="component" value="Linkage Group LG8"/>
</dbReference>
<evidence type="ECO:0000313" key="6">
    <source>
        <dbReference type="Proteomes" id="UP000326396"/>
    </source>
</evidence>
<comment type="similarity">
    <text evidence="1 4">Belongs to the glycosyl hydrolase 14 family.</text>
</comment>
<dbReference type="InterPro" id="IPR017853">
    <property type="entry name" value="GH"/>
</dbReference>
<protein>
    <recommendedName>
        <fullName evidence="4">Beta-amylase</fullName>
        <ecNumber evidence="4">3.2.1.2</ecNumber>
    </recommendedName>
</protein>
<evidence type="ECO:0000256" key="4">
    <source>
        <dbReference type="RuleBase" id="RU000509"/>
    </source>
</evidence>
<keyword evidence="3 4" id="KW-0624">Polysaccharide degradation</keyword>
<dbReference type="Gene3D" id="3.20.20.80">
    <property type="entry name" value="Glycosidases"/>
    <property type="match status" value="1"/>
</dbReference>
<evidence type="ECO:0000313" key="5">
    <source>
        <dbReference type="EMBL" id="KAD2805091.1"/>
    </source>
</evidence>
<dbReference type="Pfam" id="PF01373">
    <property type="entry name" value="Glyco_hydro_14"/>
    <property type="match status" value="1"/>
</dbReference>
<keyword evidence="4" id="KW-0378">Hydrolase</keyword>
<name>A0A5N6LU40_9ASTR</name>
<keyword evidence="2 4" id="KW-0119">Carbohydrate metabolism</keyword>
<evidence type="ECO:0000256" key="3">
    <source>
        <dbReference type="ARBA" id="ARBA00023326"/>
    </source>
</evidence>
<keyword evidence="4" id="KW-0326">Glycosidase</keyword>
<dbReference type="GO" id="GO:0000272">
    <property type="term" value="P:polysaccharide catabolic process"/>
    <property type="evidence" value="ECO:0007669"/>
    <property type="project" value="UniProtKB-KW"/>
</dbReference>
<evidence type="ECO:0000256" key="2">
    <source>
        <dbReference type="ARBA" id="ARBA00023277"/>
    </source>
</evidence>
<dbReference type="EMBL" id="SZYD01000018">
    <property type="protein sequence ID" value="KAD2805091.1"/>
    <property type="molecule type" value="Genomic_DNA"/>
</dbReference>
<organism evidence="5 6">
    <name type="scientific">Mikania micrantha</name>
    <name type="common">bitter vine</name>
    <dbReference type="NCBI Taxonomy" id="192012"/>
    <lineage>
        <taxon>Eukaryota</taxon>
        <taxon>Viridiplantae</taxon>
        <taxon>Streptophyta</taxon>
        <taxon>Embryophyta</taxon>
        <taxon>Tracheophyta</taxon>
        <taxon>Spermatophyta</taxon>
        <taxon>Magnoliopsida</taxon>
        <taxon>eudicotyledons</taxon>
        <taxon>Gunneridae</taxon>
        <taxon>Pentapetalae</taxon>
        <taxon>asterids</taxon>
        <taxon>campanulids</taxon>
        <taxon>Asterales</taxon>
        <taxon>Asteraceae</taxon>
        <taxon>Asteroideae</taxon>
        <taxon>Heliantheae alliance</taxon>
        <taxon>Eupatorieae</taxon>
        <taxon>Mikania</taxon>
    </lineage>
</organism>
<accession>A0A5N6LU40</accession>
<dbReference type="GO" id="GO:0016161">
    <property type="term" value="F:beta-amylase activity"/>
    <property type="evidence" value="ECO:0007669"/>
    <property type="project" value="UniProtKB-EC"/>
</dbReference>
<proteinExistence type="inferred from homology"/>
<comment type="catalytic activity">
    <reaction evidence="4">
        <text>Hydrolysis of (1-&gt;4)-alpha-D-glucosidic linkages in polysaccharides so as to remove successive maltose units from the non-reducing ends of the chains.</text>
        <dbReference type="EC" id="3.2.1.2"/>
    </reaction>
</comment>
<keyword evidence="6" id="KW-1185">Reference proteome</keyword>
<dbReference type="PANTHER" id="PTHR31352">
    <property type="entry name" value="BETA-AMYLASE 1, CHLOROPLASTIC"/>
    <property type="match status" value="1"/>
</dbReference>
<dbReference type="SUPFAM" id="SSF51445">
    <property type="entry name" value="(Trans)glycosidases"/>
    <property type="match status" value="1"/>
</dbReference>
<comment type="caution">
    <text evidence="5">The sequence shown here is derived from an EMBL/GenBank/DDBJ whole genome shotgun (WGS) entry which is preliminary data.</text>
</comment>
<sequence length="269" mass="30873">MENHHRPTAMAFHMHFVHQLWRMHSPTSTSEEAILQRPPVKRTEASCVPQRCLSSLSGPHRCLPQPVTVRSSVMWEEFRKKFKEENPENKLEDETVQCFASLIWVLRFCFSDYVFVALKDAAGGNNEDDCDKSKSDVNKEKEDNEECDSYALGLMFVECFAIVVVYSMCYDKYLRKCLQKAAETVGHSFWGRPPDKTASYNSQPQDTKFFCDGGDYDSTYGNFFLNWHSQFLIDHGDRVLTITHLAFESTPIPIKVFIGGAKLLAMQLN</sequence>